<dbReference type="PANTHER" id="PTHR23150:SF19">
    <property type="entry name" value="FORMYLGLYCINE-GENERATING ENZYME"/>
    <property type="match status" value="1"/>
</dbReference>
<keyword evidence="3" id="KW-0808">Transferase</keyword>
<dbReference type="SUPFAM" id="SSF56436">
    <property type="entry name" value="C-type lectin-like"/>
    <property type="match status" value="1"/>
</dbReference>
<keyword evidence="3" id="KW-0418">Kinase</keyword>
<dbReference type="Proteomes" id="UP000051887">
    <property type="component" value="Unassembled WGS sequence"/>
</dbReference>
<dbReference type="InterPro" id="IPR051043">
    <property type="entry name" value="Sulfatase_Mod_Factor_Kinase"/>
</dbReference>
<dbReference type="GO" id="GO:0004674">
    <property type="term" value="F:protein serine/threonine kinase activity"/>
    <property type="evidence" value="ECO:0007669"/>
    <property type="project" value="UniProtKB-EC"/>
</dbReference>
<dbReference type="InterPro" id="IPR042095">
    <property type="entry name" value="SUMF_sf"/>
</dbReference>
<dbReference type="GO" id="GO:0120147">
    <property type="term" value="F:formylglycine-generating oxidase activity"/>
    <property type="evidence" value="ECO:0007669"/>
    <property type="project" value="TreeGrafter"/>
</dbReference>
<dbReference type="EMBL" id="CYSB01000025">
    <property type="protein sequence ID" value="CUH66017.1"/>
    <property type="molecule type" value="Genomic_DNA"/>
</dbReference>
<sequence length="294" mass="32879">MIKTAGMVALKGGIFQMGSNHHYPEEAPAHMAEVRPFAIDEATVTNAEFRRFVLDTGYVSDAEKAIPQCEAPDLPPEAREPGGLVFTMTDHPVPLGDFRQWWRFVPGACWYQPEGPGSDLLGRLDHPVVQVSLNDAMAYAAWAGKALPTEKEWEFAARDGVSTEYPWGDQLMPNGRRMANIWHGEFPHKNRKKGRFLSCASRQGQRSRFGLYNMIGNVWEWTVTPYRNGHSRAQSGACCTPSRTVLPGQSYVTKGGSFLCAPSYCRRYRAAARSPQEVRSTTNHLGFRCVLRPT</sequence>
<gene>
    <name evidence="3" type="primary">pkn1</name>
    <name evidence="2" type="ORF">TL5118_01571</name>
    <name evidence="3" type="ORF">TL5120_02309</name>
</gene>
<reference evidence="3 5" key="1">
    <citation type="submission" date="2015-09" db="EMBL/GenBank/DDBJ databases">
        <authorList>
            <consortium name="Swine Surveillance"/>
        </authorList>
    </citation>
    <scope>NUCLEOTIDE SEQUENCE [LARGE SCALE GENOMIC DNA]</scope>
    <source>
        <strain evidence="3 5">5120</strain>
    </source>
</reference>
<accession>A0A0P1FUV9</accession>
<dbReference type="InterPro" id="IPR016187">
    <property type="entry name" value="CTDL_fold"/>
</dbReference>
<dbReference type="PANTHER" id="PTHR23150">
    <property type="entry name" value="SULFATASE MODIFYING FACTOR 1, 2"/>
    <property type="match status" value="1"/>
</dbReference>
<dbReference type="Gene3D" id="3.90.1580.10">
    <property type="entry name" value="paralog of FGE (formylglycine-generating enzyme)"/>
    <property type="match status" value="1"/>
</dbReference>
<dbReference type="Proteomes" id="UP000051086">
    <property type="component" value="Unassembled WGS sequence"/>
</dbReference>
<feature type="domain" description="Sulfatase-modifying factor enzyme-like" evidence="1">
    <location>
        <begin position="4"/>
        <end position="290"/>
    </location>
</feature>
<dbReference type="AlphaFoldDB" id="A0A0P1FUV9"/>
<evidence type="ECO:0000313" key="3">
    <source>
        <dbReference type="EMBL" id="CUH72508.1"/>
    </source>
</evidence>
<evidence type="ECO:0000259" key="1">
    <source>
        <dbReference type="Pfam" id="PF03781"/>
    </source>
</evidence>
<evidence type="ECO:0000313" key="5">
    <source>
        <dbReference type="Proteomes" id="UP000051887"/>
    </source>
</evidence>
<name>A0A0P1FUV9_9RHOB</name>
<dbReference type="RefSeq" id="WP_058243703.1">
    <property type="nucleotide sequence ID" value="NZ_CYSB01000025.1"/>
</dbReference>
<dbReference type="EMBL" id="CYSC01000032">
    <property type="protein sequence ID" value="CUH72508.1"/>
    <property type="molecule type" value="Genomic_DNA"/>
</dbReference>
<dbReference type="InterPro" id="IPR005532">
    <property type="entry name" value="SUMF_dom"/>
</dbReference>
<evidence type="ECO:0000313" key="4">
    <source>
        <dbReference type="Proteomes" id="UP000051086"/>
    </source>
</evidence>
<reference evidence="2 4" key="2">
    <citation type="submission" date="2015-09" db="EMBL/GenBank/DDBJ databases">
        <authorList>
            <person name="Rodrigo-Torres L."/>
            <person name="Arahal D.R."/>
        </authorList>
    </citation>
    <scope>NUCLEOTIDE SEQUENCE [LARGE SCALE GENOMIC DNA]</scope>
    <source>
        <strain evidence="2 4">CECT 5118</strain>
    </source>
</reference>
<protein>
    <submittedName>
        <fullName evidence="3">Serine/threonine-protein kinase pkn1</fullName>
        <ecNumber evidence="3">2.7.11.1</ecNumber>
    </submittedName>
</protein>
<dbReference type="EC" id="2.7.11.1" evidence="3"/>
<proteinExistence type="predicted"/>
<organism evidence="3 5">
    <name type="scientific">Thalassovita autumnalis</name>
    <dbReference type="NCBI Taxonomy" id="2072972"/>
    <lineage>
        <taxon>Bacteria</taxon>
        <taxon>Pseudomonadati</taxon>
        <taxon>Pseudomonadota</taxon>
        <taxon>Alphaproteobacteria</taxon>
        <taxon>Rhodobacterales</taxon>
        <taxon>Roseobacteraceae</taxon>
        <taxon>Thalassovita</taxon>
    </lineage>
</organism>
<dbReference type="Pfam" id="PF03781">
    <property type="entry name" value="FGE-sulfatase"/>
    <property type="match status" value="1"/>
</dbReference>
<keyword evidence="4" id="KW-1185">Reference proteome</keyword>
<evidence type="ECO:0000313" key="2">
    <source>
        <dbReference type="EMBL" id="CUH66017.1"/>
    </source>
</evidence>